<organism evidence="2 3">
    <name type="scientific">Syphacia muris</name>
    <dbReference type="NCBI Taxonomy" id="451379"/>
    <lineage>
        <taxon>Eukaryota</taxon>
        <taxon>Metazoa</taxon>
        <taxon>Ecdysozoa</taxon>
        <taxon>Nematoda</taxon>
        <taxon>Chromadorea</taxon>
        <taxon>Rhabditida</taxon>
        <taxon>Spirurina</taxon>
        <taxon>Oxyuridomorpha</taxon>
        <taxon>Oxyuroidea</taxon>
        <taxon>Oxyuridae</taxon>
        <taxon>Syphacia</taxon>
    </lineage>
</organism>
<dbReference type="AlphaFoldDB" id="A0A0N5A890"/>
<reference evidence="3" key="1">
    <citation type="submission" date="2017-02" db="UniProtKB">
        <authorList>
            <consortium name="WormBaseParasite"/>
        </authorList>
    </citation>
    <scope>IDENTIFICATION</scope>
</reference>
<dbReference type="Proteomes" id="UP000046393">
    <property type="component" value="Unplaced"/>
</dbReference>
<evidence type="ECO:0000256" key="1">
    <source>
        <dbReference type="RuleBase" id="RU000487"/>
    </source>
</evidence>
<dbReference type="WBParaSite" id="SMUV_0000027701-mRNA-1">
    <property type="protein sequence ID" value="SMUV_0000027701-mRNA-1"/>
    <property type="gene ID" value="SMUV_0000027701"/>
</dbReference>
<evidence type="ECO:0000313" key="2">
    <source>
        <dbReference type="Proteomes" id="UP000046393"/>
    </source>
</evidence>
<dbReference type="STRING" id="451379.A0A0N5A890"/>
<dbReference type="Gene3D" id="3.90.640.10">
    <property type="entry name" value="Actin, Chain A, domain 4"/>
    <property type="match status" value="1"/>
</dbReference>
<dbReference type="Gene3D" id="3.30.420.40">
    <property type="match status" value="2"/>
</dbReference>
<comment type="similarity">
    <text evidence="1">Belongs to the actin family.</text>
</comment>
<sequence>MLESNESTHTNLSRLTRARRSMPVNLSKYEPIDNRQALVIEIGSQFTKIGCAGEHLPQAVIRSEVRSDFGEVSPVFDRSKTSTEQYHAIIYFFKQIFFRHLLITPKDRRFVIVESVLTPTAKRNLIAKALFEVFEASSVLFAPSHLLATFPFGAKNALVIDVGYNETVVLPVLEGVTVLNHYEVSSVGARSLEKRALNLLLKYGKILSVDNCYRDLTDEDAAILLKGRTIEDIVVRCCFVTTLERARKLVSKEATGTGVVSCGADCIDDVVEVRLPFGNEILIVPGCVRELTAEILFEYNPDDKSLPQLILDCVYRCPIDSRKVLLESLILTGGPARIPGFYARLKDELKDMVKSPKYYYADKLGHIDSVKFYLYPNTPIEMIANWIGGSMFGSLEVLQYRSTSRSDWLSHKVISDWTDIITKGGLNR</sequence>
<dbReference type="PANTHER" id="PTHR11937">
    <property type="entry name" value="ACTIN"/>
    <property type="match status" value="1"/>
</dbReference>
<evidence type="ECO:0000313" key="3">
    <source>
        <dbReference type="WBParaSite" id="SMUV_0000027701-mRNA-1"/>
    </source>
</evidence>
<dbReference type="SMART" id="SM00268">
    <property type="entry name" value="ACTIN"/>
    <property type="match status" value="1"/>
</dbReference>
<proteinExistence type="inferred from homology"/>
<dbReference type="CDD" id="cd10207">
    <property type="entry name" value="ASKHA_NBD_Arp10"/>
    <property type="match status" value="1"/>
</dbReference>
<dbReference type="InterPro" id="IPR004000">
    <property type="entry name" value="Actin"/>
</dbReference>
<accession>A0A0N5A890</accession>
<name>A0A0N5A890_9BILA</name>
<dbReference type="SUPFAM" id="SSF53067">
    <property type="entry name" value="Actin-like ATPase domain"/>
    <property type="match status" value="2"/>
</dbReference>
<dbReference type="InterPro" id="IPR043129">
    <property type="entry name" value="ATPase_NBD"/>
</dbReference>
<protein>
    <submittedName>
        <fullName evidence="3">Actin-related protein 10</fullName>
    </submittedName>
</protein>
<dbReference type="Pfam" id="PF00022">
    <property type="entry name" value="Actin"/>
    <property type="match status" value="1"/>
</dbReference>
<keyword evidence="2" id="KW-1185">Reference proteome</keyword>